<proteinExistence type="predicted"/>
<keyword evidence="3 4" id="KW-0732">Signal</keyword>
<feature type="chain" id="PRO_5021034412" description="Curli production assembly/transport component CsgE" evidence="4">
    <location>
        <begin position="21"/>
        <end position="254"/>
    </location>
</feature>
<dbReference type="AlphaFoldDB" id="A0A4R6TIU7"/>
<protein>
    <recommendedName>
        <fullName evidence="2">Curli production assembly/transport component CsgE</fullName>
    </recommendedName>
</protein>
<feature type="signal peptide" evidence="4">
    <location>
        <begin position="1"/>
        <end position="20"/>
    </location>
</feature>
<evidence type="ECO:0000256" key="2">
    <source>
        <dbReference type="ARBA" id="ARBA00014024"/>
    </source>
</evidence>
<reference evidence="5 6" key="1">
    <citation type="submission" date="2019-03" db="EMBL/GenBank/DDBJ databases">
        <title>Genomic Encyclopedia of Archaeal and Bacterial Type Strains, Phase II (KMG-II): from individual species to whole genera.</title>
        <authorList>
            <person name="Goeker M."/>
        </authorList>
    </citation>
    <scope>NUCLEOTIDE SEQUENCE [LARGE SCALE GENOMIC DNA]</scope>
    <source>
        <strain evidence="5 6">DSM 18435</strain>
    </source>
</reference>
<dbReference type="OrthoDB" id="1524955at2"/>
<evidence type="ECO:0000256" key="1">
    <source>
        <dbReference type="ARBA" id="ARBA00003989"/>
    </source>
</evidence>
<dbReference type="RefSeq" id="WP_133644745.1">
    <property type="nucleotide sequence ID" value="NZ_SNYI01000003.1"/>
</dbReference>
<dbReference type="Proteomes" id="UP000295468">
    <property type="component" value="Unassembled WGS sequence"/>
</dbReference>
<sequence length="254" mass="29218">MRLLYPQFLFIVLCCSSLLAQEALNEEVEAKAVIESRGELIDVTATVLNKAEFSKSLKYQLTVFKKASEAQSEAKMNSEGYFILEPEEQKILAQQSINVEEDQRIIILLLILEDERVIAKDRVVINGREGEDNMVPMVVRDLETVVKKENPEAAMLRGMVLENTKTKPGRDFYKMFYSLYTANNINGPKIVRVDEELAIGGNTQIKILVEEQLIAKFVVNPRSDYLQQLAENSVARVRRYFAQLERYENQQKRY</sequence>
<accession>A0A4R6TIU7</accession>
<evidence type="ECO:0000256" key="3">
    <source>
        <dbReference type="ARBA" id="ARBA00022729"/>
    </source>
</evidence>
<gene>
    <name evidence="5" type="ORF">CLV82_2610</name>
</gene>
<dbReference type="InterPro" id="IPR018900">
    <property type="entry name" value="Curli_CsgE"/>
</dbReference>
<comment type="function">
    <text evidence="1">May be involved in the biogenesis of curli organelles.</text>
</comment>
<dbReference type="EMBL" id="SNYI01000003">
    <property type="protein sequence ID" value="TDQ29156.1"/>
    <property type="molecule type" value="Genomic_DNA"/>
</dbReference>
<name>A0A4R6TIU7_9FLAO</name>
<organism evidence="5 6">
    <name type="scientific">Zeaxanthinibacter enoshimensis</name>
    <dbReference type="NCBI Taxonomy" id="392009"/>
    <lineage>
        <taxon>Bacteria</taxon>
        <taxon>Pseudomonadati</taxon>
        <taxon>Bacteroidota</taxon>
        <taxon>Flavobacteriia</taxon>
        <taxon>Flavobacteriales</taxon>
        <taxon>Flavobacteriaceae</taxon>
        <taxon>Zeaxanthinibacter</taxon>
    </lineage>
</organism>
<evidence type="ECO:0000313" key="5">
    <source>
        <dbReference type="EMBL" id="TDQ29156.1"/>
    </source>
</evidence>
<dbReference type="Pfam" id="PF10627">
    <property type="entry name" value="CsgE"/>
    <property type="match status" value="1"/>
</dbReference>
<dbReference type="Gene3D" id="2.60.40.2420">
    <property type="match status" value="1"/>
</dbReference>
<evidence type="ECO:0000256" key="4">
    <source>
        <dbReference type="SAM" id="SignalP"/>
    </source>
</evidence>
<comment type="caution">
    <text evidence="5">The sequence shown here is derived from an EMBL/GenBank/DDBJ whole genome shotgun (WGS) entry which is preliminary data.</text>
</comment>
<evidence type="ECO:0000313" key="6">
    <source>
        <dbReference type="Proteomes" id="UP000295468"/>
    </source>
</evidence>
<keyword evidence="6" id="KW-1185">Reference proteome</keyword>
<dbReference type="InterPro" id="IPR053722">
    <property type="entry name" value="Curli_assembly_CsgC/AgfC"/>
</dbReference>